<evidence type="ECO:0000259" key="2">
    <source>
        <dbReference type="PROSITE" id="PS50943"/>
    </source>
</evidence>
<dbReference type="InterPro" id="IPR010359">
    <property type="entry name" value="IrrE_HExxH"/>
</dbReference>
<reference evidence="3" key="1">
    <citation type="submission" date="2022-09" db="EMBL/GenBank/DDBJ databases">
        <authorList>
            <person name="Yuan C."/>
            <person name="Ke Z."/>
        </authorList>
    </citation>
    <scope>NUCLEOTIDE SEQUENCE</scope>
    <source>
        <strain evidence="3">LB-8</strain>
    </source>
</reference>
<dbReference type="Proteomes" id="UP001155483">
    <property type="component" value="Unassembled WGS sequence"/>
</dbReference>
<dbReference type="InterPro" id="IPR001387">
    <property type="entry name" value="Cro/C1-type_HTH"/>
</dbReference>
<dbReference type="AlphaFoldDB" id="A0A9X2XY76"/>
<protein>
    <submittedName>
        <fullName evidence="3">XRE family transcriptional regulator</fullName>
    </submittedName>
</protein>
<keyword evidence="4" id="KW-1185">Reference proteome</keyword>
<dbReference type="Pfam" id="PF06114">
    <property type="entry name" value="Peptidase_M78"/>
    <property type="match status" value="1"/>
</dbReference>
<comment type="similarity">
    <text evidence="1">Belongs to the short-chain fatty acyl-CoA assimilation regulator (ScfR) family.</text>
</comment>
<dbReference type="InterPro" id="IPR052345">
    <property type="entry name" value="Rad_response_metalloprotease"/>
</dbReference>
<reference evidence="3" key="2">
    <citation type="submission" date="2023-04" db="EMBL/GenBank/DDBJ databases">
        <title>Paracnuella aquatica gen. nov., sp. nov., a member of the family Chitinophagaceae isolated from a hot spring.</title>
        <authorList>
            <person name="Wang C."/>
        </authorList>
    </citation>
    <scope>NUCLEOTIDE SEQUENCE</scope>
    <source>
        <strain evidence="3">LB-8</strain>
    </source>
</reference>
<evidence type="ECO:0000313" key="3">
    <source>
        <dbReference type="EMBL" id="MCU7551606.1"/>
    </source>
</evidence>
<dbReference type="SMART" id="SM00530">
    <property type="entry name" value="HTH_XRE"/>
    <property type="match status" value="1"/>
</dbReference>
<feature type="domain" description="HTH cro/C1-type" evidence="2">
    <location>
        <begin position="11"/>
        <end position="65"/>
    </location>
</feature>
<dbReference type="PANTHER" id="PTHR43236">
    <property type="entry name" value="ANTITOXIN HIGA1"/>
    <property type="match status" value="1"/>
</dbReference>
<organism evidence="3 4">
    <name type="scientific">Paraflavisolibacter caeni</name>
    <dbReference type="NCBI Taxonomy" id="2982496"/>
    <lineage>
        <taxon>Bacteria</taxon>
        <taxon>Pseudomonadati</taxon>
        <taxon>Bacteroidota</taxon>
        <taxon>Chitinophagia</taxon>
        <taxon>Chitinophagales</taxon>
        <taxon>Chitinophagaceae</taxon>
        <taxon>Paraflavisolibacter</taxon>
    </lineage>
</organism>
<dbReference type="GO" id="GO:0003677">
    <property type="term" value="F:DNA binding"/>
    <property type="evidence" value="ECO:0007669"/>
    <property type="project" value="InterPro"/>
</dbReference>
<dbReference type="RefSeq" id="WP_279299045.1">
    <property type="nucleotide sequence ID" value="NZ_JAOTIF010000022.1"/>
</dbReference>
<dbReference type="SUPFAM" id="SSF47413">
    <property type="entry name" value="lambda repressor-like DNA-binding domains"/>
    <property type="match status" value="1"/>
</dbReference>
<dbReference type="PANTHER" id="PTHR43236:SF1">
    <property type="entry name" value="BLL7220 PROTEIN"/>
    <property type="match status" value="1"/>
</dbReference>
<accession>A0A9X2XY76</accession>
<evidence type="ECO:0000256" key="1">
    <source>
        <dbReference type="ARBA" id="ARBA00007227"/>
    </source>
</evidence>
<gene>
    <name evidence="3" type="ORF">OCK74_20975</name>
</gene>
<proteinExistence type="inferred from homology"/>
<name>A0A9X2XY76_9BACT</name>
<dbReference type="InterPro" id="IPR010982">
    <property type="entry name" value="Lambda_DNA-bd_dom_sf"/>
</dbReference>
<dbReference type="Pfam" id="PF01381">
    <property type="entry name" value="HTH_3"/>
    <property type="match status" value="1"/>
</dbReference>
<evidence type="ECO:0000313" key="4">
    <source>
        <dbReference type="Proteomes" id="UP001155483"/>
    </source>
</evidence>
<dbReference type="Gene3D" id="1.10.260.40">
    <property type="entry name" value="lambda repressor-like DNA-binding domains"/>
    <property type="match status" value="1"/>
</dbReference>
<comment type="caution">
    <text evidence="3">The sequence shown here is derived from an EMBL/GenBank/DDBJ whole genome shotgun (WGS) entry which is preliminary data.</text>
</comment>
<sequence length="341" mass="38074">MTKDGVNIAMIVLAREARGLAQNELAERIGMSATNLSKIERGDIGISDGSVEAIADATGYPPHFFHQQGIPVPENFTFRKRHHVAQKLLTPIHAQANIHRRHVQFFTRALSIAAPNLPDLARCTPAEAATQLRKLWGITNPVIDNLTRLLEAQGIPVVPFNFGTDRVDSRSMHTDDDYPVIFINNALLGDKLRFSLAYELGGLVMHAGSELSPDHDLSHEANAFAAEWLMPAEHIRKDFEGGITLPILGSLKKKWKVSMISLLYRADDLGFLSPNQKRYLLQQFNAAGIRRREPVELDVPVEKPSLMKQWITSYRAKTGLGTLELATILCLHVDEFIELYS</sequence>
<dbReference type="CDD" id="cd00093">
    <property type="entry name" value="HTH_XRE"/>
    <property type="match status" value="1"/>
</dbReference>
<dbReference type="PROSITE" id="PS50943">
    <property type="entry name" value="HTH_CROC1"/>
    <property type="match status" value="1"/>
</dbReference>
<dbReference type="EMBL" id="JAOTIF010000022">
    <property type="protein sequence ID" value="MCU7551606.1"/>
    <property type="molecule type" value="Genomic_DNA"/>
</dbReference>